<organism evidence="7 8">
    <name type="scientific">Desulfobulbus propionicus (strain ATCC 33891 / DSM 2032 / VKM B-1956 / 1pr3)</name>
    <dbReference type="NCBI Taxonomy" id="577650"/>
    <lineage>
        <taxon>Bacteria</taxon>
        <taxon>Pseudomonadati</taxon>
        <taxon>Thermodesulfobacteriota</taxon>
        <taxon>Desulfobulbia</taxon>
        <taxon>Desulfobulbales</taxon>
        <taxon>Desulfobulbaceae</taxon>
        <taxon>Desulfobulbus</taxon>
    </lineage>
</organism>
<evidence type="ECO:0000259" key="3">
    <source>
        <dbReference type="PROSITE" id="PS50112"/>
    </source>
</evidence>
<feature type="domain" description="PAC" evidence="4">
    <location>
        <begin position="474"/>
        <end position="526"/>
    </location>
</feature>
<dbReference type="InterPro" id="IPR035919">
    <property type="entry name" value="EAL_sf"/>
</dbReference>
<evidence type="ECO:0000259" key="5">
    <source>
        <dbReference type="PROSITE" id="PS50883"/>
    </source>
</evidence>
<dbReference type="Pfam" id="PF09084">
    <property type="entry name" value="NMT1"/>
    <property type="match status" value="1"/>
</dbReference>
<dbReference type="Gene3D" id="3.30.450.20">
    <property type="entry name" value="PAS domain"/>
    <property type="match status" value="2"/>
</dbReference>
<dbReference type="InterPro" id="IPR000160">
    <property type="entry name" value="GGDEF_dom"/>
</dbReference>
<evidence type="ECO:0000313" key="7">
    <source>
        <dbReference type="EMBL" id="ADW18882.1"/>
    </source>
</evidence>
<dbReference type="KEGG" id="dpr:Despr_2747"/>
<evidence type="ECO:0000313" key="8">
    <source>
        <dbReference type="Proteomes" id="UP000006365"/>
    </source>
</evidence>
<dbReference type="PROSITE" id="PS50112">
    <property type="entry name" value="PAS"/>
    <property type="match status" value="2"/>
</dbReference>
<dbReference type="Pfam" id="PF08447">
    <property type="entry name" value="PAS_3"/>
    <property type="match status" value="1"/>
</dbReference>
<dbReference type="Pfam" id="PF00990">
    <property type="entry name" value="GGDEF"/>
    <property type="match status" value="1"/>
</dbReference>
<dbReference type="NCBIfam" id="TIGR00229">
    <property type="entry name" value="sensory_box"/>
    <property type="match status" value="2"/>
</dbReference>
<dbReference type="SMART" id="SM00267">
    <property type="entry name" value="GGDEF"/>
    <property type="match status" value="1"/>
</dbReference>
<dbReference type="PANTHER" id="PTHR44757:SF2">
    <property type="entry name" value="BIOFILM ARCHITECTURE MAINTENANCE PROTEIN MBAA"/>
    <property type="match status" value="1"/>
</dbReference>
<dbReference type="SMART" id="SM00091">
    <property type="entry name" value="PAS"/>
    <property type="match status" value="2"/>
</dbReference>
<feature type="domain" description="PAS" evidence="3">
    <location>
        <begin position="529"/>
        <end position="569"/>
    </location>
</feature>
<dbReference type="Pfam" id="PF00563">
    <property type="entry name" value="EAL"/>
    <property type="match status" value="1"/>
</dbReference>
<dbReference type="CDD" id="cd01948">
    <property type="entry name" value="EAL"/>
    <property type="match status" value="1"/>
</dbReference>
<dbReference type="Gene3D" id="3.40.190.10">
    <property type="entry name" value="Periplasmic binding protein-like II"/>
    <property type="match status" value="2"/>
</dbReference>
<feature type="domain" description="PAC" evidence="4">
    <location>
        <begin position="596"/>
        <end position="648"/>
    </location>
</feature>
<feature type="domain" description="GGDEF" evidence="6">
    <location>
        <begin position="680"/>
        <end position="813"/>
    </location>
</feature>
<dbReference type="CDD" id="cd01949">
    <property type="entry name" value="GGDEF"/>
    <property type="match status" value="1"/>
</dbReference>
<feature type="domain" description="EAL" evidence="5">
    <location>
        <begin position="822"/>
        <end position="1074"/>
    </location>
</feature>
<dbReference type="InterPro" id="IPR001633">
    <property type="entry name" value="EAL_dom"/>
</dbReference>
<dbReference type="InterPro" id="IPR001610">
    <property type="entry name" value="PAC"/>
</dbReference>
<dbReference type="SUPFAM" id="SSF141868">
    <property type="entry name" value="EAL domain-like"/>
    <property type="match status" value="1"/>
</dbReference>
<dbReference type="SUPFAM" id="SSF55785">
    <property type="entry name" value="PYP-like sensor domain (PAS domain)"/>
    <property type="match status" value="2"/>
</dbReference>
<dbReference type="CDD" id="cd00130">
    <property type="entry name" value="PAS"/>
    <property type="match status" value="2"/>
</dbReference>
<reference evidence="7 8" key="1">
    <citation type="journal article" date="2011" name="Stand. Genomic Sci.">
        <title>Complete genome sequence of Desulfobulbus propionicus type strain (1pr3).</title>
        <authorList>
            <person name="Pagani I."/>
            <person name="Lapidus A."/>
            <person name="Nolan M."/>
            <person name="Lucas S."/>
            <person name="Hammon N."/>
            <person name="Deshpande S."/>
            <person name="Cheng J.F."/>
            <person name="Chertkov O."/>
            <person name="Davenport K."/>
            <person name="Tapia R."/>
            <person name="Han C."/>
            <person name="Goodwin L."/>
            <person name="Pitluck S."/>
            <person name="Liolios K."/>
            <person name="Mavromatis K."/>
            <person name="Ivanova N."/>
            <person name="Mikhailova N."/>
            <person name="Pati A."/>
            <person name="Chen A."/>
            <person name="Palaniappan K."/>
            <person name="Land M."/>
            <person name="Hauser L."/>
            <person name="Chang Y.J."/>
            <person name="Jeffries C.D."/>
            <person name="Detter J.C."/>
            <person name="Brambilla E."/>
            <person name="Kannan K.P."/>
            <person name="Djao O.D."/>
            <person name="Rohde M."/>
            <person name="Pukall R."/>
            <person name="Spring S."/>
            <person name="Goker M."/>
            <person name="Sikorski J."/>
            <person name="Woyke T."/>
            <person name="Bristow J."/>
            <person name="Eisen J.A."/>
            <person name="Markowitz V."/>
            <person name="Hugenholtz P."/>
            <person name="Kyrpides N.C."/>
            <person name="Klenk H.P."/>
        </authorList>
    </citation>
    <scope>NUCLEOTIDE SEQUENCE [LARGE SCALE GENOMIC DNA]</scope>
    <source>
        <strain evidence="8">ATCC 33891 / DSM 2032 / 1pr3</strain>
    </source>
</reference>
<feature type="domain" description="PAS" evidence="3">
    <location>
        <begin position="399"/>
        <end position="470"/>
    </location>
</feature>
<dbReference type="PROSITE" id="PS50113">
    <property type="entry name" value="PAC"/>
    <property type="match status" value="2"/>
</dbReference>
<dbReference type="InterPro" id="IPR013655">
    <property type="entry name" value="PAS_fold_3"/>
</dbReference>
<gene>
    <name evidence="7" type="ordered locus">Despr_2747</name>
</gene>
<name>A0A7U4DQC1_DESPD</name>
<dbReference type="EMBL" id="CP002364">
    <property type="protein sequence ID" value="ADW18882.1"/>
    <property type="molecule type" value="Genomic_DNA"/>
</dbReference>
<dbReference type="InterPro" id="IPR035965">
    <property type="entry name" value="PAS-like_dom_sf"/>
</dbReference>
<evidence type="ECO:0000259" key="4">
    <source>
        <dbReference type="PROSITE" id="PS50113"/>
    </source>
</evidence>
<dbReference type="SMART" id="SM00052">
    <property type="entry name" value="EAL"/>
    <property type="match status" value="1"/>
</dbReference>
<dbReference type="SUPFAM" id="SSF55073">
    <property type="entry name" value="Nucleotide cyclase"/>
    <property type="match status" value="1"/>
</dbReference>
<dbReference type="Pfam" id="PF13426">
    <property type="entry name" value="PAS_9"/>
    <property type="match status" value="1"/>
</dbReference>
<feature type="region of interest" description="Disordered" evidence="1">
    <location>
        <begin position="1074"/>
        <end position="1093"/>
    </location>
</feature>
<dbReference type="PANTHER" id="PTHR44757">
    <property type="entry name" value="DIGUANYLATE CYCLASE DGCP"/>
    <property type="match status" value="1"/>
</dbReference>
<dbReference type="InterPro" id="IPR052155">
    <property type="entry name" value="Biofilm_reg_signaling"/>
</dbReference>
<dbReference type="InterPro" id="IPR029787">
    <property type="entry name" value="Nucleotide_cyclase"/>
</dbReference>
<dbReference type="FunFam" id="3.30.70.270:FF:000001">
    <property type="entry name" value="Diguanylate cyclase domain protein"/>
    <property type="match status" value="1"/>
</dbReference>
<keyword evidence="2" id="KW-0812">Transmembrane</keyword>
<evidence type="ECO:0000256" key="1">
    <source>
        <dbReference type="SAM" id="MobiDB-lite"/>
    </source>
</evidence>
<dbReference type="InterPro" id="IPR015168">
    <property type="entry name" value="SsuA/THI5"/>
</dbReference>
<dbReference type="SUPFAM" id="SSF53850">
    <property type="entry name" value="Periplasmic binding protein-like II"/>
    <property type="match status" value="1"/>
</dbReference>
<dbReference type="Gene3D" id="3.30.70.270">
    <property type="match status" value="1"/>
</dbReference>
<dbReference type="PROSITE" id="PS50887">
    <property type="entry name" value="GGDEF"/>
    <property type="match status" value="1"/>
</dbReference>
<keyword evidence="2" id="KW-1133">Transmembrane helix</keyword>
<dbReference type="InterPro" id="IPR000700">
    <property type="entry name" value="PAS-assoc_C"/>
</dbReference>
<keyword evidence="2" id="KW-0472">Membrane</keyword>
<dbReference type="InterPro" id="IPR000014">
    <property type="entry name" value="PAS"/>
</dbReference>
<proteinExistence type="predicted"/>
<dbReference type="Gene3D" id="3.20.20.450">
    <property type="entry name" value="EAL domain"/>
    <property type="match status" value="1"/>
</dbReference>
<dbReference type="Proteomes" id="UP000006365">
    <property type="component" value="Chromosome"/>
</dbReference>
<sequence>MFSALPAVPHSMAWRLQAFRVCFRHAARRLIGMLLFLFLSLVVSQAPVRAGERPLESVRLQLKWTHQFQFAGYYAAVAQGYFREAGLEVELLPAKPGLKPSDLLLSGQVQYAVMSPAVLIERQQGRPLVVLGAIFQHSGTVIMTKKEAGLTTPQDLKGKRLMLTADSDPENQAMLINSGVPLETLTIVTHSWDLDDLISGRVDAQTGYLTNEPYLLRQRGVEPALLKPMQYGIDFYGDCLVTTEAELRAHPKRTEAFFRAVQRGWQYAMAHPEEMAQLIVDRYSREKTVEHLLFEANMIRSLIQPELFGIGYMNPERWRLIADTYAQLGMMPPGYSLDGFLYPQIQEQLAFGRQRLIRLALYVLAGVLLAGMGVGVLLLFFNARLAHEVQKRTAALAASERSFRAFFELASVGVAQVDARTGRFLRINRKYCDIVGYSEQEMLERSFRDITYPEDILLDRQQRRDLVAGRIPEFTVEKRYIHKNGSIVWVLISVSPLWSGDQERRHNLAVIRDITKRKQAEEELVFAAKVFDNSIEGIVVTDADATILQVNPAFTVITGYGPAEAIGQNPRMLKSDKHLPAFYQAMWNQLAREGQWAGELWNRRKNGEVYPEWLTISAIRNPLGRVTHYIGLFHDITELKRQQEALEHQAQHDALTNLPNRVLLNDRLAMALARMKRKSVKAALLFLDLDHFKNINDGFGHVAGDNLLVELSRRLKEQLRIGDTLARQGGDEFLILLPEVDSVDDVGLVALRLLNSLRQPFHHQDIEYFIGASIGVTIAPDDGTDADTLIKNADMAMYRAKQLGRNNYQFFTPELDAQAHRRISLESKLRRGIEQGELELHFQPVVSSGSGKIHGAEALVRWRHEGELIAPGEFIPLAEESGLILPLGEWVLRTAAGRARAWQDAGYRLGLSINLSSRQFTDQELVKLYLAVLADTGLEPGRLYFEITESLLMKEIDRAQHILGALRDIGGKFYLDDFGTGYSSLAYLKRLPLDGLKIDRSFIRDIESDADSRAIVEAIVSLAQTLHLAIVAEGVETTEQLGFLQGMGPMLIQGYLASPPVPAERFDALLRQGDSLLPPSTTANANGPAPRYP</sequence>
<protein>
    <submittedName>
        <fullName evidence="7">Diguanylate cyclase/phosphodiesterase with PAS/PAC sensor(S)</fullName>
    </submittedName>
</protein>
<dbReference type="NCBIfam" id="TIGR00254">
    <property type="entry name" value="GGDEF"/>
    <property type="match status" value="1"/>
</dbReference>
<dbReference type="PROSITE" id="PS50883">
    <property type="entry name" value="EAL"/>
    <property type="match status" value="1"/>
</dbReference>
<evidence type="ECO:0000259" key="6">
    <source>
        <dbReference type="PROSITE" id="PS50887"/>
    </source>
</evidence>
<dbReference type="SMART" id="SM00086">
    <property type="entry name" value="PAC"/>
    <property type="match status" value="2"/>
</dbReference>
<dbReference type="AlphaFoldDB" id="A0A7U4DQC1"/>
<keyword evidence="8" id="KW-1185">Reference proteome</keyword>
<evidence type="ECO:0000256" key="2">
    <source>
        <dbReference type="SAM" id="Phobius"/>
    </source>
</evidence>
<accession>A0A7U4DQC1</accession>
<dbReference type="GO" id="GO:0003824">
    <property type="term" value="F:catalytic activity"/>
    <property type="evidence" value="ECO:0007669"/>
    <property type="project" value="UniProtKB-ARBA"/>
</dbReference>
<dbReference type="InterPro" id="IPR043128">
    <property type="entry name" value="Rev_trsase/Diguanyl_cyclase"/>
</dbReference>
<feature type="transmembrane region" description="Helical" evidence="2">
    <location>
        <begin position="359"/>
        <end position="381"/>
    </location>
</feature>